<evidence type="ECO:0000313" key="12">
    <source>
        <dbReference type="Proteomes" id="UP000185678"/>
    </source>
</evidence>
<feature type="chain" id="PRO_5009943552" description="17 kDa surface antigen" evidence="8">
    <location>
        <begin position="24"/>
        <end position="162"/>
    </location>
</feature>
<reference evidence="11 12" key="1">
    <citation type="submission" date="2017-01" db="EMBL/GenBank/DDBJ databases">
        <authorList>
            <person name="Mah S.A."/>
            <person name="Swanson W.J."/>
            <person name="Moy G.W."/>
            <person name="Vacquier V.D."/>
        </authorList>
    </citation>
    <scope>NUCLEOTIDE SEQUENCE [LARGE SCALE GENOMIC DNA]</scope>
    <source>
        <strain evidence="11 12">DSM 11589</strain>
    </source>
</reference>
<sequence>MISRSLRITGVAAALTAAISLSACQQMQNNPKQTAGTVLGGVGGAVVGSQFGKGTGQIAATAAGTLLGAFLGSEIGSSLDKADQMQAERAHQNAMAAPVGETIRWNNPDSGHSGTVTPVKDGRTDSGRYCREYKTTVMIDGREEAAYGQACQQPDGTWRVVQ</sequence>
<feature type="domain" description="Surface antigen" evidence="10">
    <location>
        <begin position="81"/>
        <end position="161"/>
    </location>
</feature>
<dbReference type="InterPro" id="IPR051407">
    <property type="entry name" value="Bact_OM_lipoprot/Surf_antigen"/>
</dbReference>
<dbReference type="Proteomes" id="UP000185678">
    <property type="component" value="Unassembled WGS sequence"/>
</dbReference>
<evidence type="ECO:0000256" key="2">
    <source>
        <dbReference type="ARBA" id="ARBA00008681"/>
    </source>
</evidence>
<name>A0A1N7MV31_9PROT</name>
<evidence type="ECO:0000313" key="11">
    <source>
        <dbReference type="EMBL" id="SIS89977.1"/>
    </source>
</evidence>
<evidence type="ECO:0000256" key="4">
    <source>
        <dbReference type="ARBA" id="ARBA00022729"/>
    </source>
</evidence>
<protein>
    <recommendedName>
        <fullName evidence="3">17 kDa surface antigen</fullName>
    </recommendedName>
</protein>
<dbReference type="InterPro" id="IPR016364">
    <property type="entry name" value="Surface_antigen_Rickettsia"/>
</dbReference>
<dbReference type="PIRSF" id="PIRSF002721">
    <property type="entry name" value="Surface_antigen_Rickettsia"/>
    <property type="match status" value="1"/>
</dbReference>
<dbReference type="Pfam" id="PF05433">
    <property type="entry name" value="Rick_17kDa_Anti"/>
    <property type="match status" value="1"/>
</dbReference>
<evidence type="ECO:0000256" key="1">
    <source>
        <dbReference type="ARBA" id="ARBA00004459"/>
    </source>
</evidence>
<keyword evidence="7" id="KW-0449">Lipoprotein</keyword>
<evidence type="ECO:0000256" key="8">
    <source>
        <dbReference type="SAM" id="SignalP"/>
    </source>
</evidence>
<evidence type="ECO:0000259" key="9">
    <source>
        <dbReference type="Pfam" id="PF05433"/>
    </source>
</evidence>
<dbReference type="Pfam" id="PF16998">
    <property type="entry name" value="17kDa_Anti_2"/>
    <property type="match status" value="1"/>
</dbReference>
<evidence type="ECO:0000256" key="5">
    <source>
        <dbReference type="ARBA" id="ARBA00023136"/>
    </source>
</evidence>
<dbReference type="InterPro" id="IPR008816">
    <property type="entry name" value="Gly_zipper_2TM_dom"/>
</dbReference>
<gene>
    <name evidence="11" type="ORF">SAMN05421779_104378</name>
</gene>
<dbReference type="EMBL" id="FTOA01000004">
    <property type="protein sequence ID" value="SIS89977.1"/>
    <property type="molecule type" value="Genomic_DNA"/>
</dbReference>
<comment type="similarity">
    <text evidence="2">Belongs to the rickettsiale 17 kDa surface antigen family.</text>
</comment>
<dbReference type="OrthoDB" id="5402098at2"/>
<evidence type="ECO:0000256" key="3">
    <source>
        <dbReference type="ARBA" id="ARBA00015281"/>
    </source>
</evidence>
<evidence type="ECO:0000256" key="7">
    <source>
        <dbReference type="ARBA" id="ARBA00023288"/>
    </source>
</evidence>
<keyword evidence="12" id="KW-1185">Reference proteome</keyword>
<evidence type="ECO:0000259" key="10">
    <source>
        <dbReference type="Pfam" id="PF16998"/>
    </source>
</evidence>
<dbReference type="PANTHER" id="PTHR35603:SF2">
    <property type="entry name" value="OUTER MEMBRANE LIPOPROTEIN"/>
    <property type="match status" value="1"/>
</dbReference>
<dbReference type="STRING" id="80876.SAMN05421779_104378"/>
<comment type="subcellular location">
    <subcellularLocation>
        <location evidence="1">Cell outer membrane</location>
        <topology evidence="1">Lipid-anchor</topology>
    </subcellularLocation>
</comment>
<dbReference type="PROSITE" id="PS51257">
    <property type="entry name" value="PROKAR_LIPOPROTEIN"/>
    <property type="match status" value="1"/>
</dbReference>
<dbReference type="PANTHER" id="PTHR35603">
    <property type="match status" value="1"/>
</dbReference>
<keyword evidence="4 8" id="KW-0732">Signal</keyword>
<organism evidence="11 12">
    <name type="scientific">Insolitispirillum peregrinum</name>
    <dbReference type="NCBI Taxonomy" id="80876"/>
    <lineage>
        <taxon>Bacteria</taxon>
        <taxon>Pseudomonadati</taxon>
        <taxon>Pseudomonadota</taxon>
        <taxon>Alphaproteobacteria</taxon>
        <taxon>Rhodospirillales</taxon>
        <taxon>Novispirillaceae</taxon>
        <taxon>Insolitispirillum</taxon>
    </lineage>
</organism>
<feature type="domain" description="Glycine zipper 2TM" evidence="9">
    <location>
        <begin position="35"/>
        <end position="76"/>
    </location>
</feature>
<dbReference type="GO" id="GO:0009279">
    <property type="term" value="C:cell outer membrane"/>
    <property type="evidence" value="ECO:0007669"/>
    <property type="project" value="UniProtKB-SubCell"/>
</dbReference>
<feature type="signal peptide" evidence="8">
    <location>
        <begin position="1"/>
        <end position="23"/>
    </location>
</feature>
<evidence type="ECO:0000256" key="6">
    <source>
        <dbReference type="ARBA" id="ARBA00023139"/>
    </source>
</evidence>
<keyword evidence="6" id="KW-0564">Palmitate</keyword>
<dbReference type="InterPro" id="IPR032635">
    <property type="entry name" value="Anti_2"/>
</dbReference>
<keyword evidence="5" id="KW-0472">Membrane</keyword>
<proteinExistence type="inferred from homology"/>
<accession>A0A1N7MV31</accession>
<dbReference type="AlphaFoldDB" id="A0A1N7MV31"/>